<evidence type="ECO:0000256" key="11">
    <source>
        <dbReference type="ARBA" id="ARBA00022801"/>
    </source>
</evidence>
<comment type="similarity">
    <text evidence="15">Belongs to the RNase E/G family. RNase E subfamily.</text>
</comment>
<comment type="subcellular location">
    <subcellularLocation>
        <location evidence="15">Cytoplasm</location>
    </subcellularLocation>
    <subcellularLocation>
        <location evidence="15">Cell inner membrane</location>
        <topology evidence="15">Peripheral membrane protein</topology>
        <orientation evidence="15">Cytoplasmic side</orientation>
    </subcellularLocation>
</comment>
<feature type="binding site" evidence="15">
    <location>
        <position position="345"/>
    </location>
    <ligand>
        <name>Mg(2+)</name>
        <dbReference type="ChEBI" id="CHEBI:18420"/>
        <note>catalytic</note>
    </ligand>
</feature>
<feature type="compositionally biased region" description="Polar residues" evidence="16">
    <location>
        <begin position="1160"/>
        <end position="1178"/>
    </location>
</feature>
<keyword evidence="19" id="KW-1185">Reference proteome</keyword>
<evidence type="ECO:0000256" key="13">
    <source>
        <dbReference type="ARBA" id="ARBA00022884"/>
    </source>
</evidence>
<evidence type="ECO:0000256" key="8">
    <source>
        <dbReference type="ARBA" id="ARBA00022723"/>
    </source>
</evidence>
<feature type="compositionally biased region" description="Basic residues" evidence="16">
    <location>
        <begin position="867"/>
        <end position="882"/>
    </location>
</feature>
<keyword evidence="11 15" id="KW-0378">Hydrolase</keyword>
<protein>
    <recommendedName>
        <fullName evidence="15">Ribonuclease E</fullName>
        <shortName evidence="15">RNase E</shortName>
        <ecNumber evidence="15">3.1.26.12</ecNumber>
    </recommendedName>
</protein>
<feature type="compositionally biased region" description="Polar residues" evidence="16">
    <location>
        <begin position="794"/>
        <end position="832"/>
    </location>
</feature>
<feature type="compositionally biased region" description="Basic residues" evidence="16">
    <location>
        <begin position="693"/>
        <end position="703"/>
    </location>
</feature>
<evidence type="ECO:0000256" key="6">
    <source>
        <dbReference type="ARBA" id="ARBA00022694"/>
    </source>
</evidence>
<dbReference type="NCBIfam" id="NF008074">
    <property type="entry name" value="PRK10811.1"/>
    <property type="match status" value="1"/>
</dbReference>
<feature type="compositionally biased region" description="Basic and acidic residues" evidence="16">
    <location>
        <begin position="855"/>
        <end position="866"/>
    </location>
</feature>
<dbReference type="Pfam" id="PF00575">
    <property type="entry name" value="S1"/>
    <property type="match status" value="1"/>
</dbReference>
<evidence type="ECO:0000256" key="10">
    <source>
        <dbReference type="ARBA" id="ARBA00022759"/>
    </source>
</evidence>
<feature type="compositionally biased region" description="Polar residues" evidence="16">
    <location>
        <begin position="770"/>
        <end position="786"/>
    </location>
</feature>
<dbReference type="SMART" id="SM00316">
    <property type="entry name" value="S1"/>
    <property type="match status" value="1"/>
</dbReference>
<evidence type="ECO:0000256" key="12">
    <source>
        <dbReference type="ARBA" id="ARBA00022842"/>
    </source>
</evidence>
<evidence type="ECO:0000259" key="17">
    <source>
        <dbReference type="PROSITE" id="PS50126"/>
    </source>
</evidence>
<dbReference type="PROSITE" id="PS50126">
    <property type="entry name" value="S1"/>
    <property type="match status" value="1"/>
</dbReference>
<organism evidence="18 19">
    <name type="scientific">Shewanella inventionis</name>
    <dbReference type="NCBI Taxonomy" id="1738770"/>
    <lineage>
        <taxon>Bacteria</taxon>
        <taxon>Pseudomonadati</taxon>
        <taxon>Pseudomonadota</taxon>
        <taxon>Gammaproteobacteria</taxon>
        <taxon>Alteromonadales</taxon>
        <taxon>Shewanellaceae</taxon>
        <taxon>Shewanella</taxon>
    </lineage>
</organism>
<feature type="compositionally biased region" description="Low complexity" evidence="16">
    <location>
        <begin position="935"/>
        <end position="1076"/>
    </location>
</feature>
<evidence type="ECO:0000256" key="9">
    <source>
        <dbReference type="ARBA" id="ARBA00022730"/>
    </source>
</evidence>
<comment type="cofactor">
    <cofactor evidence="15">
        <name>Zn(2+)</name>
        <dbReference type="ChEBI" id="CHEBI:29105"/>
    </cofactor>
    <text evidence="15">Binds 2 Zn(2+) ions per homotetramer.</text>
</comment>
<comment type="caution">
    <text evidence="18">The sequence shown here is derived from an EMBL/GenBank/DDBJ whole genome shotgun (WGS) entry which is preliminary data.</text>
</comment>
<dbReference type="InterPro" id="IPR004659">
    <property type="entry name" value="RNase_E/G"/>
</dbReference>
<dbReference type="RefSeq" id="WP_188739877.1">
    <property type="nucleotide sequence ID" value="NZ_BMII01000022.1"/>
</dbReference>
<comment type="similarity">
    <text evidence="1">Belongs to the RNase E/G family. RNase G subfamily.</text>
</comment>
<dbReference type="EMBL" id="BMII01000022">
    <property type="protein sequence ID" value="GGB64787.1"/>
    <property type="molecule type" value="Genomic_DNA"/>
</dbReference>
<reference evidence="19" key="1">
    <citation type="journal article" date="2019" name="Int. J. Syst. Evol. Microbiol.">
        <title>The Global Catalogue of Microorganisms (GCM) 10K type strain sequencing project: providing services to taxonomists for standard genome sequencing and annotation.</title>
        <authorList>
            <consortium name="The Broad Institute Genomics Platform"/>
            <consortium name="The Broad Institute Genome Sequencing Center for Infectious Disease"/>
            <person name="Wu L."/>
            <person name="Ma J."/>
        </authorList>
    </citation>
    <scope>NUCLEOTIDE SEQUENCE [LARGE SCALE GENOMIC DNA]</scope>
    <source>
        <strain evidence="19">CGMCC 1.15339</strain>
    </source>
</reference>
<dbReference type="InterPro" id="IPR048583">
    <property type="entry name" value="RNase_E_G_thioredoxin-like"/>
</dbReference>
<keyword evidence="6 15" id="KW-0819">tRNA processing</keyword>
<keyword evidence="7 15" id="KW-0540">Nuclease</keyword>
<comment type="cofactor">
    <cofactor evidence="15">
        <name>Mg(2+)</name>
        <dbReference type="ChEBI" id="CHEBI:18420"/>
    </cofactor>
    <text evidence="15">Binds 1 Mg(2+) ion per subunit.</text>
</comment>
<evidence type="ECO:0000256" key="14">
    <source>
        <dbReference type="ARBA" id="ARBA00023136"/>
    </source>
</evidence>
<dbReference type="Pfam" id="PF20833">
    <property type="entry name" value="RNase_E_G_Thio"/>
    <property type="match status" value="1"/>
</dbReference>
<feature type="domain" description="S1 motif" evidence="17">
    <location>
        <begin position="39"/>
        <end position="119"/>
    </location>
</feature>
<dbReference type="InterPro" id="IPR019307">
    <property type="entry name" value="RNA-bd_AU-1/RNase_E/G"/>
</dbReference>
<comment type="catalytic activity">
    <reaction evidence="15">
        <text>Endonucleolytic cleavage of single-stranded RNA in A- and U-rich regions.</text>
        <dbReference type="EC" id="3.1.26.12"/>
    </reaction>
</comment>
<keyword evidence="13 15" id="KW-0694">RNA-binding</keyword>
<feature type="compositionally biased region" description="Basic and acidic residues" evidence="16">
    <location>
        <begin position="600"/>
        <end position="644"/>
    </location>
</feature>
<evidence type="ECO:0000256" key="4">
    <source>
        <dbReference type="ARBA" id="ARBA00022519"/>
    </source>
</evidence>
<evidence type="ECO:0000256" key="15">
    <source>
        <dbReference type="HAMAP-Rule" id="MF_00970"/>
    </source>
</evidence>
<feature type="compositionally biased region" description="Low complexity" evidence="16">
    <location>
        <begin position="714"/>
        <end position="730"/>
    </location>
</feature>
<evidence type="ECO:0000256" key="7">
    <source>
        <dbReference type="ARBA" id="ARBA00022722"/>
    </source>
</evidence>
<dbReference type="InterPro" id="IPR003029">
    <property type="entry name" value="S1_domain"/>
</dbReference>
<feature type="compositionally biased region" description="Basic and acidic residues" evidence="16">
    <location>
        <begin position="651"/>
        <end position="664"/>
    </location>
</feature>
<evidence type="ECO:0000313" key="19">
    <source>
        <dbReference type="Proteomes" id="UP000617555"/>
    </source>
</evidence>
<keyword evidence="4 15" id="KW-0997">Cell inner membrane</keyword>
<dbReference type="PANTHER" id="PTHR30001:SF1">
    <property type="entry name" value="RIBONUCLEASE E_G-LIKE PROTEIN, CHLOROPLASTIC"/>
    <property type="match status" value="1"/>
</dbReference>
<keyword evidence="3 15" id="KW-0963">Cytoplasm</keyword>
<dbReference type="SUPFAM" id="SSF50249">
    <property type="entry name" value="Nucleic acid-binding proteins"/>
    <property type="match status" value="1"/>
</dbReference>
<keyword evidence="12 15" id="KW-0460">Magnesium</keyword>
<keyword evidence="2 15" id="KW-1003">Cell membrane</keyword>
<keyword evidence="10 15" id="KW-0255">Endonuclease</keyword>
<evidence type="ECO:0000256" key="5">
    <source>
        <dbReference type="ARBA" id="ARBA00022552"/>
    </source>
</evidence>
<name>A0ABQ1JFK2_9GAMM</name>
<evidence type="ECO:0000256" key="3">
    <source>
        <dbReference type="ARBA" id="ARBA00022490"/>
    </source>
</evidence>
<feature type="region of interest" description="Disordered" evidence="16">
    <location>
        <begin position="574"/>
        <end position="1094"/>
    </location>
</feature>
<dbReference type="CDD" id="cd04453">
    <property type="entry name" value="S1_RNase_E"/>
    <property type="match status" value="1"/>
</dbReference>
<accession>A0ABQ1JFK2</accession>
<evidence type="ECO:0000256" key="2">
    <source>
        <dbReference type="ARBA" id="ARBA00022475"/>
    </source>
</evidence>
<evidence type="ECO:0000313" key="18">
    <source>
        <dbReference type="EMBL" id="GGB64787.1"/>
    </source>
</evidence>
<dbReference type="InterPro" id="IPR012340">
    <property type="entry name" value="NA-bd_OB-fold"/>
</dbReference>
<feature type="compositionally biased region" description="Polar residues" evidence="16">
    <location>
        <begin position="906"/>
        <end position="922"/>
    </location>
</feature>
<dbReference type="HAMAP" id="MF_00970">
    <property type="entry name" value="RNase_E"/>
    <property type="match status" value="1"/>
</dbReference>
<evidence type="ECO:0000256" key="16">
    <source>
        <dbReference type="SAM" id="MobiDB-lite"/>
    </source>
</evidence>
<dbReference type="NCBIfam" id="TIGR00757">
    <property type="entry name" value="RNaseEG"/>
    <property type="match status" value="1"/>
</dbReference>
<feature type="region of interest" description="Disordered" evidence="16">
    <location>
        <begin position="1125"/>
        <end position="1185"/>
    </location>
</feature>
<keyword evidence="15" id="KW-0862">Zinc</keyword>
<proteinExistence type="inferred from homology"/>
<dbReference type="Proteomes" id="UP000617555">
    <property type="component" value="Unassembled WGS sequence"/>
</dbReference>
<dbReference type="Gene3D" id="2.40.50.140">
    <property type="entry name" value="Nucleic acid-binding proteins"/>
    <property type="match status" value="1"/>
</dbReference>
<feature type="binding site" evidence="15">
    <location>
        <position position="406"/>
    </location>
    <ligand>
        <name>Zn(2+)</name>
        <dbReference type="ChEBI" id="CHEBI:29105"/>
        <note>ligand shared between dimeric partners</note>
    </ligand>
</feature>
<gene>
    <name evidence="15 18" type="primary">rne</name>
    <name evidence="18" type="ORF">GCM10011607_26960</name>
</gene>
<dbReference type="Pfam" id="PF10150">
    <property type="entry name" value="RNase_E_G"/>
    <property type="match status" value="1"/>
</dbReference>
<feature type="compositionally biased region" description="Polar residues" evidence="16">
    <location>
        <begin position="583"/>
        <end position="592"/>
    </location>
</feature>
<dbReference type="PANTHER" id="PTHR30001">
    <property type="entry name" value="RIBONUCLEASE"/>
    <property type="match status" value="1"/>
</dbReference>
<keyword evidence="5 15" id="KW-0698">rRNA processing</keyword>
<feature type="binding site" evidence="15">
    <location>
        <position position="403"/>
    </location>
    <ligand>
        <name>Zn(2+)</name>
        <dbReference type="ChEBI" id="CHEBI:29105"/>
        <note>ligand shared between dimeric partners</note>
    </ligand>
</feature>
<feature type="binding site" evidence="15">
    <location>
        <position position="302"/>
    </location>
    <ligand>
        <name>Mg(2+)</name>
        <dbReference type="ChEBI" id="CHEBI:18420"/>
        <note>catalytic</note>
    </ligand>
</feature>
<feature type="region of interest" description="Required for zinc-mediated homotetramerization and catalytic activity" evidence="15">
    <location>
        <begin position="403"/>
        <end position="406"/>
    </location>
</feature>
<sequence>MKRMLINATQSEELRVALVDGQQLYDLDIESPGHEQKKSNIYKGKITRVEPSLEAAFVDYGADRHGFLPLKEIAREYFPKGYSFQGRPNIKEVVQEGQEVIVQIDKEERGNKGAALTTFISLAGSYLVLMPNNPRAGGISRRIEGDERTELKEAMSELEVPNGMGLIVRTAGVGKESTELKWDLKVLQHHWDAIQEAAQSKAAPFLIHQESNVIVRAIRDYLRRDVGEILIDHPRIFEEAKLHIGLVRPDFVERVKLYESEVPLFTHFQIESQIESAFQREVRLPSGGSIVIDPTEALTSIDINSARATKGGDIEETALNTNLEAADEIARQLRLRDLGGLVVIDFIDMTPVRHQREVENRLRDAVHHDRARVQLGRISRFGLMEMSRQRLRPSLEESAAHLCPRCHGQGTIRSTESLALSILRLMEEEAIKENTTQIEAIVPVDVAAFLLNEKRKAIRITEERHEVEVYVIPDAHMKTPEYRVVRRKSDDEVSESSYKRVEKPASKLYEPRKLERAASPEPALKGFAAPQKSATVEAAPAQAQATKTPVASAPSQPGFFARIVSAISALFSTSDSQNKDTKTATQTTDSAQNNNRRPRRNDNRNENSNRNTSRNDNRRQRNDGDNAKNTNEPRTRNKRNDRNSKNNAQDDNAKNKPRTERTDKALQQVNEPKAAEVKTNTEKSPKQEAARERRQRRNMRRKVRIENEQSEAVAAKATDADTANNTATDKPAVVDVPEVKTTEPKATEAKSEAKAPRSRRQPRKDRSEQSTEAQAKNETTTVSENADNAPVEPVSQTANNGNKTDATDVKAQTNSDNVEKTTVATNDVNINEASVAAQHASNSDASDDVDSETAEDTKVEGREGQRRSRRSPRHLRAAGQRRRRDDTDTNQQAVFTSVDELEKQLNAEQSKQTGATSSTEDTATVKADSAETNTPAVEAPKAAEPVVEAAPQAPKAVEPVAEAAPQAPKAAEPVAEAAPQAPKAAEPVAEAAPQAPKAAEPVVEAAPQAPKAAEPVVEATPQAPKAVEPVAEAAPQAPTKAVEPVAEAAPQAPKAVEPVVEAAPQAPKAVEPVAPVTNDKSTLNASAPMAKPAPVVRQAKVETAAETQVEVQADTIAVVETAPKAPAKASRFGSMVSSDMTKPTVGVREQKAVPQGKAYDTQTENSAPKSVIANSASSGMARPGK</sequence>
<dbReference type="Gene3D" id="3.40.1260.20">
    <property type="entry name" value="Ribonuclease E, catalytic domain"/>
    <property type="match status" value="1"/>
</dbReference>
<feature type="compositionally biased region" description="Basic and acidic residues" evidence="16">
    <location>
        <begin position="673"/>
        <end position="692"/>
    </location>
</feature>
<dbReference type="InterPro" id="IPR028878">
    <property type="entry name" value="RNase_E"/>
</dbReference>
<keyword evidence="8 15" id="KW-0479">Metal-binding</keyword>
<feature type="compositionally biased region" description="Basic and acidic residues" evidence="16">
    <location>
        <begin position="737"/>
        <end position="755"/>
    </location>
</feature>
<keyword evidence="9 15" id="KW-0699">rRNA-binding</keyword>
<comment type="function">
    <text evidence="15">Endoribonuclease that plays a central role in RNA processing and decay. Required for the maturation of 5S and 16S rRNAs and the majority of tRNAs. Also involved in the degradation of most mRNAs.</text>
</comment>
<feature type="compositionally biased region" description="Acidic residues" evidence="16">
    <location>
        <begin position="845"/>
        <end position="854"/>
    </location>
</feature>
<comment type="subunit">
    <text evidence="15">Component of the RNA degradosome, which is a multiprotein complex involved in RNA processing and mRNA degradation. Within the RNA degradosome, RNase E assembles into a homotetramer formed by a dimer of dimers.</text>
</comment>
<dbReference type="EC" id="3.1.26.12" evidence="15"/>
<keyword evidence="15" id="KW-0820">tRNA-binding</keyword>
<evidence type="ECO:0000256" key="1">
    <source>
        <dbReference type="ARBA" id="ARBA00005663"/>
    </source>
</evidence>
<keyword evidence="14 15" id="KW-0472">Membrane</keyword>